<dbReference type="Proteomes" id="UP000799771">
    <property type="component" value="Unassembled WGS sequence"/>
</dbReference>
<dbReference type="EMBL" id="ML977518">
    <property type="protein sequence ID" value="KAF2124797.1"/>
    <property type="molecule type" value="Genomic_DNA"/>
</dbReference>
<feature type="region of interest" description="Disordered" evidence="1">
    <location>
        <begin position="277"/>
        <end position="304"/>
    </location>
</feature>
<dbReference type="GeneID" id="54409533"/>
<dbReference type="OrthoDB" id="5369448at2759"/>
<evidence type="ECO:0000313" key="2">
    <source>
        <dbReference type="EMBL" id="KAF2124797.1"/>
    </source>
</evidence>
<evidence type="ECO:0000256" key="1">
    <source>
        <dbReference type="SAM" id="MobiDB-lite"/>
    </source>
</evidence>
<feature type="region of interest" description="Disordered" evidence="1">
    <location>
        <begin position="490"/>
        <end position="520"/>
    </location>
</feature>
<feature type="compositionally biased region" description="Basic and acidic residues" evidence="1">
    <location>
        <begin position="103"/>
        <end position="120"/>
    </location>
</feature>
<protein>
    <recommendedName>
        <fullName evidence="4">Pathway-specific nitrogen regulator</fullName>
    </recommendedName>
</protein>
<feature type="compositionally biased region" description="Polar residues" evidence="1">
    <location>
        <begin position="504"/>
        <end position="514"/>
    </location>
</feature>
<gene>
    <name evidence="2" type="ORF">P153DRAFT_370706</name>
</gene>
<evidence type="ECO:0000313" key="3">
    <source>
        <dbReference type="Proteomes" id="UP000799771"/>
    </source>
</evidence>
<proteinExistence type="predicted"/>
<sequence length="691" mass="76761">MASIHDATPFAIYEDVEDEEPLSPSDMFEGEMSEISLSRADNSIPHIEIDQEQESEPEPYRSSYTARRPQGRTSGVTHYSFVSALPSESSITSKPISPAIEASEARYTPRKERARFRNSESVRGLQMNSPPLLPAYESSRERVRNSYKAATPSRTGRPETPASRRSASHRGSVRDHNSPRPPPTPQQAPLVLLHVTILPMQVPFSHDMMNRVMPGWLVENYRLLEEKLQDIILMRRGLLIPHPRDEYELLEERILESLELKIPRLLKCGHFVAPVEDSDSETEEDVRSVSDAGTGRGSCMSGGTMTDEHECKEDARDASMCADCHRQLKKPGRGVGAGTRKWDIKIYAANGLMRSEAWGAAWSEMERCDVEISPWYPESVRKTLERRVREEQEADKCKLMYAAEVQRRIEEDAIAQKQLAEQAAEKKLLDDAAQQKHAEEKAEEEKRRYEEALEEKIEEAKESLRLELEAQAAMEADLIAERLRAMEKALQDQMKAAPDAASTDAESSPQQDSRAYSRHPRTATIPLGTLLKNYILALVRDPRNFVILLLTTSLVGMTMNLNLAPLLQLPTPDMVDMVDVVVDTPSEEMLLGSSASVVVTTTATTTATAFATVTFTETATLAAATTSSQTVVEEMVATASAMAADEEHIISIDTTAETKGPSLLPLSLPESHIHALDMCPVENALVPLCAL</sequence>
<feature type="region of interest" description="Disordered" evidence="1">
    <location>
        <begin position="428"/>
        <end position="447"/>
    </location>
</feature>
<accession>A0A6A6A1G6</accession>
<evidence type="ECO:0008006" key="4">
    <source>
        <dbReference type="Google" id="ProtNLM"/>
    </source>
</evidence>
<reference evidence="2" key="1">
    <citation type="journal article" date="2020" name="Stud. Mycol.">
        <title>101 Dothideomycetes genomes: a test case for predicting lifestyles and emergence of pathogens.</title>
        <authorList>
            <person name="Haridas S."/>
            <person name="Albert R."/>
            <person name="Binder M."/>
            <person name="Bloem J."/>
            <person name="Labutti K."/>
            <person name="Salamov A."/>
            <person name="Andreopoulos B."/>
            <person name="Baker S."/>
            <person name="Barry K."/>
            <person name="Bills G."/>
            <person name="Bluhm B."/>
            <person name="Cannon C."/>
            <person name="Castanera R."/>
            <person name="Culley D."/>
            <person name="Daum C."/>
            <person name="Ezra D."/>
            <person name="Gonzalez J."/>
            <person name="Henrissat B."/>
            <person name="Kuo A."/>
            <person name="Liang C."/>
            <person name="Lipzen A."/>
            <person name="Lutzoni F."/>
            <person name="Magnuson J."/>
            <person name="Mondo S."/>
            <person name="Nolan M."/>
            <person name="Ohm R."/>
            <person name="Pangilinan J."/>
            <person name="Park H.-J."/>
            <person name="Ramirez L."/>
            <person name="Alfaro M."/>
            <person name="Sun H."/>
            <person name="Tritt A."/>
            <person name="Yoshinaga Y."/>
            <person name="Zwiers L.-H."/>
            <person name="Turgeon B."/>
            <person name="Goodwin S."/>
            <person name="Spatafora J."/>
            <person name="Crous P."/>
            <person name="Grigoriev I."/>
        </authorList>
    </citation>
    <scope>NUCLEOTIDE SEQUENCE</scope>
    <source>
        <strain evidence="2">CBS 119687</strain>
    </source>
</reference>
<feature type="region of interest" description="Disordered" evidence="1">
    <location>
        <begin position="1"/>
        <end position="75"/>
    </location>
</feature>
<dbReference type="RefSeq" id="XP_033519190.1">
    <property type="nucleotide sequence ID" value="XM_033669101.1"/>
</dbReference>
<name>A0A6A6A1G6_9PLEO</name>
<organism evidence="2 3">
    <name type="scientific">Dothidotthia symphoricarpi CBS 119687</name>
    <dbReference type="NCBI Taxonomy" id="1392245"/>
    <lineage>
        <taxon>Eukaryota</taxon>
        <taxon>Fungi</taxon>
        <taxon>Dikarya</taxon>
        <taxon>Ascomycota</taxon>
        <taxon>Pezizomycotina</taxon>
        <taxon>Dothideomycetes</taxon>
        <taxon>Pleosporomycetidae</taxon>
        <taxon>Pleosporales</taxon>
        <taxon>Dothidotthiaceae</taxon>
        <taxon>Dothidotthia</taxon>
    </lineage>
</organism>
<keyword evidence="3" id="KW-1185">Reference proteome</keyword>
<feature type="region of interest" description="Disordered" evidence="1">
    <location>
        <begin position="102"/>
        <end position="187"/>
    </location>
</feature>
<dbReference type="AlphaFoldDB" id="A0A6A6A1G6"/>